<feature type="domain" description="G-protein coupled receptors family 1 profile" evidence="14">
    <location>
        <begin position="41"/>
        <end position="290"/>
    </location>
</feature>
<dbReference type="InterPro" id="IPR017452">
    <property type="entry name" value="GPCR_Rhodpsn_7TM"/>
</dbReference>
<keyword evidence="10 12" id="KW-0675">Receptor</keyword>
<keyword evidence="8 12" id="KW-0297">G-protein coupled receptor</keyword>
<dbReference type="GO" id="GO:0005886">
    <property type="term" value="C:plasma membrane"/>
    <property type="evidence" value="ECO:0007669"/>
    <property type="project" value="UniProtKB-SubCell"/>
</dbReference>
<feature type="transmembrane region" description="Helical" evidence="13">
    <location>
        <begin position="273"/>
        <end position="292"/>
    </location>
</feature>
<evidence type="ECO:0000256" key="12">
    <source>
        <dbReference type="RuleBase" id="RU000688"/>
    </source>
</evidence>
<keyword evidence="9 13" id="KW-0472">Membrane</keyword>
<dbReference type="SUPFAM" id="SSF81321">
    <property type="entry name" value="Family A G protein-coupled receptor-like"/>
    <property type="match status" value="1"/>
</dbReference>
<comment type="subcellular location">
    <subcellularLocation>
        <location evidence="1 13">Cell membrane</location>
        <topology evidence="1 13">Multi-pass membrane protein</topology>
    </subcellularLocation>
</comment>
<evidence type="ECO:0000256" key="5">
    <source>
        <dbReference type="ARBA" id="ARBA00022692"/>
    </source>
</evidence>
<keyword evidence="4 13" id="KW-0716">Sensory transduction</keyword>
<dbReference type="PRINTS" id="PR00245">
    <property type="entry name" value="OLFACTORYR"/>
</dbReference>
<keyword evidence="11 12" id="KW-0807">Transducer</keyword>
<dbReference type="OMA" id="KKTMGVG"/>
<reference evidence="15" key="2">
    <citation type="submission" date="2025-09" db="UniProtKB">
        <authorList>
            <consortium name="Ensembl"/>
        </authorList>
    </citation>
    <scope>IDENTIFICATION</scope>
</reference>
<keyword evidence="7 13" id="KW-1133">Transmembrane helix</keyword>
<comment type="similarity">
    <text evidence="2 12">Belongs to the G-protein coupled receptor 1 family.</text>
</comment>
<feature type="transmembrane region" description="Helical" evidence="13">
    <location>
        <begin position="59"/>
        <end position="79"/>
    </location>
</feature>
<evidence type="ECO:0000313" key="16">
    <source>
        <dbReference type="Proteomes" id="UP000694392"/>
    </source>
</evidence>
<evidence type="ECO:0000256" key="4">
    <source>
        <dbReference type="ARBA" id="ARBA00022606"/>
    </source>
</evidence>
<dbReference type="InterPro" id="IPR000725">
    <property type="entry name" value="Olfact_rcpt"/>
</dbReference>
<keyword evidence="5 12" id="KW-0812">Transmembrane</keyword>
<dbReference type="InterPro" id="IPR000276">
    <property type="entry name" value="GPCR_Rhodpsn"/>
</dbReference>
<dbReference type="Gene3D" id="1.20.1070.10">
    <property type="entry name" value="Rhodopsin 7-helix transmembrane proteins"/>
    <property type="match status" value="1"/>
</dbReference>
<accession>A0A8D0G4F0</accession>
<keyword evidence="3 13" id="KW-1003">Cell membrane</keyword>
<evidence type="ECO:0000256" key="3">
    <source>
        <dbReference type="ARBA" id="ARBA00022475"/>
    </source>
</evidence>
<dbReference type="PANTHER" id="PTHR26452">
    <property type="entry name" value="OLFACTORY RECEPTOR"/>
    <property type="match status" value="1"/>
</dbReference>
<evidence type="ECO:0000313" key="15">
    <source>
        <dbReference type="Ensembl" id="ENSSPUP00000000563.1"/>
    </source>
</evidence>
<dbReference type="PRINTS" id="PR00237">
    <property type="entry name" value="GPCRRHODOPSN"/>
</dbReference>
<dbReference type="PROSITE" id="PS50262">
    <property type="entry name" value="G_PROTEIN_RECEP_F1_2"/>
    <property type="match status" value="1"/>
</dbReference>
<dbReference type="FunFam" id="1.10.1220.70:FF:000001">
    <property type="entry name" value="Olfactory receptor"/>
    <property type="match status" value="1"/>
</dbReference>
<dbReference type="InterPro" id="IPR050516">
    <property type="entry name" value="Olfactory_GPCR"/>
</dbReference>
<feature type="transmembrane region" description="Helical" evidence="13">
    <location>
        <begin position="26"/>
        <end position="47"/>
    </location>
</feature>
<dbReference type="Ensembl" id="ENSSPUT00000000602.1">
    <property type="protein sequence ID" value="ENSSPUP00000000563.1"/>
    <property type="gene ID" value="ENSSPUG00000000496.1"/>
</dbReference>
<feature type="transmembrane region" description="Helical" evidence="13">
    <location>
        <begin position="238"/>
        <end position="261"/>
    </location>
</feature>
<name>A0A8D0G4F0_SPHPU</name>
<dbReference type="FunFam" id="1.20.1070.10:FF:000001">
    <property type="entry name" value="Olfactory receptor"/>
    <property type="match status" value="1"/>
</dbReference>
<evidence type="ECO:0000256" key="2">
    <source>
        <dbReference type="ARBA" id="ARBA00010663"/>
    </source>
</evidence>
<dbReference type="Pfam" id="PF13853">
    <property type="entry name" value="7tm_4"/>
    <property type="match status" value="1"/>
</dbReference>
<sequence length="314" mass="35880">MERGNQSIITEFILLGFPTTVELQRLLFFLFLLTYLLVLTENTIIMVTVWANGHLHRPMYYFLGNMSFLEICYISVTVPKMLLGFLTQSKHISFTGCMIQLYCFVSLACTECVLLAVMAYDRYIAICYPLRYPVIMSKSLCFQLTAGSWASGFTISMIKVSFISHLTFCGSNIINHFFCDISPLLNLTCTDMSLAELVDFVLAILILVLPLFVTVLSYICIISAVLRIHSSMGRHKAFSTCASHLSVVTIYYTAMIFMYVRPRAIASYDSSKLISALYAVFTPVLNPFIYCLRNKEVKEAFRKLRNRNKLFQRH</sequence>
<dbReference type="GO" id="GO:0004984">
    <property type="term" value="F:olfactory receptor activity"/>
    <property type="evidence" value="ECO:0007669"/>
    <property type="project" value="InterPro"/>
</dbReference>
<evidence type="ECO:0000256" key="11">
    <source>
        <dbReference type="ARBA" id="ARBA00023224"/>
    </source>
</evidence>
<evidence type="ECO:0000256" key="6">
    <source>
        <dbReference type="ARBA" id="ARBA00022725"/>
    </source>
</evidence>
<evidence type="ECO:0000256" key="7">
    <source>
        <dbReference type="ARBA" id="ARBA00022989"/>
    </source>
</evidence>
<feature type="transmembrane region" description="Helical" evidence="13">
    <location>
        <begin position="99"/>
        <end position="120"/>
    </location>
</feature>
<evidence type="ECO:0000256" key="8">
    <source>
        <dbReference type="ARBA" id="ARBA00023040"/>
    </source>
</evidence>
<dbReference type="Proteomes" id="UP000694392">
    <property type="component" value="Unplaced"/>
</dbReference>
<dbReference type="GeneTree" id="ENSGT01140000282520"/>
<keyword evidence="6 13" id="KW-0552">Olfaction</keyword>
<dbReference type="CDD" id="cd15224">
    <property type="entry name" value="7tmA_OR6B-like"/>
    <property type="match status" value="1"/>
</dbReference>
<reference evidence="15" key="1">
    <citation type="submission" date="2025-08" db="UniProtKB">
        <authorList>
            <consortium name="Ensembl"/>
        </authorList>
    </citation>
    <scope>IDENTIFICATION</scope>
</reference>
<dbReference type="AlphaFoldDB" id="A0A8D0G4F0"/>
<evidence type="ECO:0000259" key="14">
    <source>
        <dbReference type="PROSITE" id="PS50262"/>
    </source>
</evidence>
<protein>
    <recommendedName>
        <fullName evidence="13">Olfactory receptor</fullName>
    </recommendedName>
</protein>
<dbReference type="PROSITE" id="PS00237">
    <property type="entry name" value="G_PROTEIN_RECEP_F1_1"/>
    <property type="match status" value="1"/>
</dbReference>
<evidence type="ECO:0000256" key="1">
    <source>
        <dbReference type="ARBA" id="ARBA00004651"/>
    </source>
</evidence>
<dbReference type="GO" id="GO:0004930">
    <property type="term" value="F:G protein-coupled receptor activity"/>
    <property type="evidence" value="ECO:0007669"/>
    <property type="project" value="UniProtKB-KW"/>
</dbReference>
<evidence type="ECO:0000256" key="10">
    <source>
        <dbReference type="ARBA" id="ARBA00023170"/>
    </source>
</evidence>
<evidence type="ECO:0000256" key="13">
    <source>
        <dbReference type="RuleBase" id="RU363047"/>
    </source>
</evidence>
<organism evidence="15 16">
    <name type="scientific">Sphenodon punctatus</name>
    <name type="common">Tuatara</name>
    <name type="synonym">Hatteria punctata</name>
    <dbReference type="NCBI Taxonomy" id="8508"/>
    <lineage>
        <taxon>Eukaryota</taxon>
        <taxon>Metazoa</taxon>
        <taxon>Chordata</taxon>
        <taxon>Craniata</taxon>
        <taxon>Vertebrata</taxon>
        <taxon>Euteleostomi</taxon>
        <taxon>Lepidosauria</taxon>
        <taxon>Sphenodontia</taxon>
        <taxon>Sphenodontidae</taxon>
        <taxon>Sphenodon</taxon>
    </lineage>
</organism>
<proteinExistence type="inferred from homology"/>
<feature type="transmembrane region" description="Helical" evidence="13">
    <location>
        <begin position="200"/>
        <end position="226"/>
    </location>
</feature>
<evidence type="ECO:0000256" key="9">
    <source>
        <dbReference type="ARBA" id="ARBA00023136"/>
    </source>
</evidence>
<keyword evidence="16" id="KW-1185">Reference proteome</keyword>